<reference evidence="1" key="1">
    <citation type="submission" date="2019-08" db="EMBL/GenBank/DDBJ databases">
        <authorList>
            <person name="Kucharzyk K."/>
            <person name="Murdoch R.W."/>
            <person name="Higgins S."/>
            <person name="Loffler F."/>
        </authorList>
    </citation>
    <scope>NUCLEOTIDE SEQUENCE</scope>
</reference>
<proteinExistence type="predicted"/>
<comment type="caution">
    <text evidence="1">The sequence shown here is derived from an EMBL/GenBank/DDBJ whole genome shotgun (WGS) entry which is preliminary data.</text>
</comment>
<organism evidence="1">
    <name type="scientific">bioreactor metagenome</name>
    <dbReference type="NCBI Taxonomy" id="1076179"/>
    <lineage>
        <taxon>unclassified sequences</taxon>
        <taxon>metagenomes</taxon>
        <taxon>ecological metagenomes</taxon>
    </lineage>
</organism>
<evidence type="ECO:0000313" key="1">
    <source>
        <dbReference type="EMBL" id="MPN27347.1"/>
    </source>
</evidence>
<accession>A0A645GKC7</accession>
<protein>
    <submittedName>
        <fullName evidence="1">Uncharacterized protein</fullName>
    </submittedName>
</protein>
<gene>
    <name evidence="1" type="ORF">SDC9_174778</name>
</gene>
<dbReference type="AlphaFoldDB" id="A0A645GKC7"/>
<sequence length="64" mass="7245">MEELPFPLYASSMTLQTIALYCDGASDIIAMERSSLQKVEVRSTWQKDAGRLLMSGLRLFRTAF</sequence>
<name>A0A645GKC7_9ZZZZ</name>
<dbReference type="EMBL" id="VSSQ01077199">
    <property type="protein sequence ID" value="MPN27347.1"/>
    <property type="molecule type" value="Genomic_DNA"/>
</dbReference>